<dbReference type="FunFam" id="3.80.10.10:FF:000386">
    <property type="entry name" value="Disease resistance protein RPS4"/>
    <property type="match status" value="1"/>
</dbReference>
<keyword evidence="8" id="KW-1133">Transmembrane helix</keyword>
<proteinExistence type="predicted"/>
<evidence type="ECO:0000259" key="9">
    <source>
        <dbReference type="PROSITE" id="PS50104"/>
    </source>
</evidence>
<dbReference type="FunFam" id="3.40.50.300:FF:001002">
    <property type="entry name" value="Disease resistance protein (TIR-NBS-LRR class)"/>
    <property type="match status" value="1"/>
</dbReference>
<dbReference type="GO" id="GO:0061809">
    <property type="term" value="F:NAD+ nucleosidase activity, cyclic ADP-ribose generating"/>
    <property type="evidence" value="ECO:0007669"/>
    <property type="project" value="UniProtKB-EC"/>
</dbReference>
<dbReference type="PROSITE" id="PS50104">
    <property type="entry name" value="TIR"/>
    <property type="match status" value="1"/>
</dbReference>
<dbReference type="Gene3D" id="3.80.10.10">
    <property type="entry name" value="Ribonuclease Inhibitor"/>
    <property type="match status" value="2"/>
</dbReference>
<dbReference type="InterPro" id="IPR011713">
    <property type="entry name" value="Leu-rich_rpt_3"/>
</dbReference>
<dbReference type="SUPFAM" id="SSF52200">
    <property type="entry name" value="Toll/Interleukin receptor TIR domain"/>
    <property type="match status" value="1"/>
</dbReference>
<dbReference type="EMBL" id="CACVBM020001551">
    <property type="protein sequence ID" value="CAA7053866.1"/>
    <property type="molecule type" value="Genomic_DNA"/>
</dbReference>
<dbReference type="Gene3D" id="3.40.50.300">
    <property type="entry name" value="P-loop containing nucleotide triphosphate hydrolases"/>
    <property type="match status" value="1"/>
</dbReference>
<feature type="transmembrane region" description="Helical" evidence="8">
    <location>
        <begin position="1017"/>
        <end position="1039"/>
    </location>
</feature>
<evidence type="ECO:0000256" key="4">
    <source>
        <dbReference type="ARBA" id="ARBA00022801"/>
    </source>
</evidence>
<keyword evidence="3" id="KW-0677">Repeat</keyword>
<dbReference type="GO" id="GO:0007165">
    <property type="term" value="P:signal transduction"/>
    <property type="evidence" value="ECO:0007669"/>
    <property type="project" value="InterPro"/>
</dbReference>
<evidence type="ECO:0000313" key="11">
    <source>
        <dbReference type="Proteomes" id="UP000467841"/>
    </source>
</evidence>
<dbReference type="PANTHER" id="PTHR11017">
    <property type="entry name" value="LEUCINE-RICH REPEAT-CONTAINING PROTEIN"/>
    <property type="match status" value="1"/>
</dbReference>
<keyword evidence="8" id="KW-0472">Membrane</keyword>
<dbReference type="InterPro" id="IPR042197">
    <property type="entry name" value="Apaf_helical"/>
</dbReference>
<dbReference type="Pfam" id="PF07725">
    <property type="entry name" value="LRR_3"/>
    <property type="match status" value="1"/>
</dbReference>
<evidence type="ECO:0000256" key="3">
    <source>
        <dbReference type="ARBA" id="ARBA00022737"/>
    </source>
</evidence>
<dbReference type="InterPro" id="IPR044974">
    <property type="entry name" value="Disease_R_plants"/>
</dbReference>
<evidence type="ECO:0000256" key="5">
    <source>
        <dbReference type="ARBA" id="ARBA00022821"/>
    </source>
</evidence>
<dbReference type="Proteomes" id="UP000467841">
    <property type="component" value="Unassembled WGS sequence"/>
</dbReference>
<dbReference type="Gene3D" id="3.40.50.10140">
    <property type="entry name" value="Toll/interleukin-1 receptor homology (TIR) domain"/>
    <property type="match status" value="1"/>
</dbReference>
<dbReference type="FunFam" id="1.10.8.430:FF:000002">
    <property type="entry name" value="Disease resistance protein (TIR-NBS-LRR class)"/>
    <property type="match status" value="1"/>
</dbReference>
<evidence type="ECO:0000256" key="2">
    <source>
        <dbReference type="ARBA" id="ARBA00022614"/>
    </source>
</evidence>
<dbReference type="SUPFAM" id="SSF52058">
    <property type="entry name" value="L domain-like"/>
    <property type="match status" value="1"/>
</dbReference>
<dbReference type="GO" id="GO:0043531">
    <property type="term" value="F:ADP binding"/>
    <property type="evidence" value="ECO:0007669"/>
    <property type="project" value="InterPro"/>
</dbReference>
<gene>
    <name evidence="10" type="ORF">MERR_LOCUS41102</name>
</gene>
<keyword evidence="2" id="KW-0433">Leucine-rich repeat</keyword>
<keyword evidence="5" id="KW-0611">Plant defense</keyword>
<feature type="domain" description="TIR" evidence="9">
    <location>
        <begin position="14"/>
        <end position="177"/>
    </location>
</feature>
<evidence type="ECO:0000256" key="8">
    <source>
        <dbReference type="SAM" id="Phobius"/>
    </source>
</evidence>
<dbReference type="InterPro" id="IPR032675">
    <property type="entry name" value="LRR_dom_sf"/>
</dbReference>
<keyword evidence="11" id="KW-1185">Reference proteome</keyword>
<dbReference type="Gene3D" id="1.10.8.430">
    <property type="entry name" value="Helical domain of apoptotic protease-activating factors"/>
    <property type="match status" value="1"/>
</dbReference>
<dbReference type="EC" id="3.2.2.6" evidence="1"/>
<comment type="caution">
    <text evidence="10">The sequence shown here is derived from an EMBL/GenBank/DDBJ whole genome shotgun (WGS) entry which is preliminary data.</text>
</comment>
<dbReference type="Pfam" id="PF00931">
    <property type="entry name" value="NB-ARC"/>
    <property type="match status" value="1"/>
</dbReference>
<sequence length="1040" mass="119062">MASSSSSSSTPRTWRHHVFTSFHGPDVLKAFLAHLHKQFNYNGISMFDDQGVERSQTMKPALTQAIKESRISIVVLSKNYASSSCCLDELVEIFECKEDEQTVMTIFYGVDPRDVRKQTGEFGKVFKKTCAVKTVEQRQKWSQALNAAGNIAGEHVFNWDSEAKMIEKIARDVSNKINVTLSSDFQDMVGIEAHLQKMQSLLDFKNESEAMIVGIYGPLGIGKTTIARALHSRFSSSFPLSYFMENLSGIYNSNRDLDDYGLKMLLEKQLLSNVLKEDCIRIEDLGAIHRGLYDKKVLIILDDVDDLQQLKALAKKTNWFGPGSRIIITTEDKELLEKHGIEITYHVEFPNDEEARQIFCRYAFNQSSALEGFDELVERVRKLCSNLPMGLRVMGSSLRRKKEEDWEYILHRLENSLSPKMEGVLRVGYKTLDEDEKFLFLLIAFFFNYETEDHVMAMLADNILDYRPVLKALADKSLVQITTKGQVVVHKLLQQVGREAVKSEEPWKHQFLTDAHEICDVLETESGDKSVTGISFDTSTIPYVVYISKSAFKKMSNLRFLSIYRTKSGTKDRVHVPEDMEFPPRLRLLHWEAYPRKCLPRTLMPEYLVELDMRDNKLEKLWDGVQALANLKKMDLSWSLDLKELPDLSKATSLERMELSYCESLVELPSSIGELPKLKFLRMDLCSELQFVPTLFNSAALAKADMLGCRKLRKIPDFPRNITRLVVTDTMFQELPESISHWSLLRSLYIWGSVNPYPIRTEPRLEGSGEDIERLPYWIKDLHGLRSLSIGGCPKLTSLPELPPKLKTLNVDNCESLETLMPFSSDSWTTSVQFANCFRLGREARRIITQQSYQAFLPGITMHAEFNHRALGNSLTIRSRFRRFRVCLVVSPKPRTKLGFHGVFCRIRINGRPADFSTNGIGFSHVGAKHLYIFPYQIFGKDKEGWLEDNEISFKFVTSSQDVDVIECGVRILTSKTGWTYESCSSEQVCEDNDHESLSDGSTEGFDESNEFDEPRVKFFDCFTIFLSLIFLFLSIILML</sequence>
<dbReference type="SMART" id="SM00255">
    <property type="entry name" value="TIR"/>
    <property type="match status" value="1"/>
</dbReference>
<dbReference type="OrthoDB" id="10358681at2759"/>
<evidence type="ECO:0000313" key="10">
    <source>
        <dbReference type="EMBL" id="CAA7053866.1"/>
    </source>
</evidence>
<name>A0A6D2KKW0_9BRAS</name>
<dbReference type="AlphaFoldDB" id="A0A6D2KKW0"/>
<keyword evidence="8" id="KW-0812">Transmembrane</keyword>
<dbReference type="Pfam" id="PF01582">
    <property type="entry name" value="TIR"/>
    <property type="match status" value="1"/>
</dbReference>
<dbReference type="GO" id="GO:0006952">
    <property type="term" value="P:defense response"/>
    <property type="evidence" value="ECO:0007669"/>
    <property type="project" value="UniProtKB-KW"/>
</dbReference>
<reference evidence="10" key="1">
    <citation type="submission" date="2020-01" db="EMBL/GenBank/DDBJ databases">
        <authorList>
            <person name="Mishra B."/>
        </authorList>
    </citation>
    <scope>NUCLEOTIDE SEQUENCE [LARGE SCALE GENOMIC DNA]</scope>
</reference>
<dbReference type="InterPro" id="IPR035897">
    <property type="entry name" value="Toll_tir_struct_dom_sf"/>
</dbReference>
<evidence type="ECO:0000256" key="7">
    <source>
        <dbReference type="ARBA" id="ARBA00047304"/>
    </source>
</evidence>
<dbReference type="PANTHER" id="PTHR11017:SF225">
    <property type="entry name" value="ADP-RIBOSYL CYCLASE_CYCLIC ADP-RIBOSE HYDROLASE-RELATED"/>
    <property type="match status" value="1"/>
</dbReference>
<organism evidence="10 11">
    <name type="scientific">Microthlaspi erraticum</name>
    <dbReference type="NCBI Taxonomy" id="1685480"/>
    <lineage>
        <taxon>Eukaryota</taxon>
        <taxon>Viridiplantae</taxon>
        <taxon>Streptophyta</taxon>
        <taxon>Embryophyta</taxon>
        <taxon>Tracheophyta</taxon>
        <taxon>Spermatophyta</taxon>
        <taxon>Magnoliopsida</taxon>
        <taxon>eudicotyledons</taxon>
        <taxon>Gunneridae</taxon>
        <taxon>Pentapetalae</taxon>
        <taxon>rosids</taxon>
        <taxon>malvids</taxon>
        <taxon>Brassicales</taxon>
        <taxon>Brassicaceae</taxon>
        <taxon>Coluteocarpeae</taxon>
        <taxon>Microthlaspi</taxon>
    </lineage>
</organism>
<accession>A0A6D2KKW0</accession>
<dbReference type="Pfam" id="PF23282">
    <property type="entry name" value="WHD_ROQ1"/>
    <property type="match status" value="1"/>
</dbReference>
<comment type="catalytic activity">
    <reaction evidence="7">
        <text>NAD(+) + H2O = ADP-D-ribose + nicotinamide + H(+)</text>
        <dbReference type="Rhea" id="RHEA:16301"/>
        <dbReference type="ChEBI" id="CHEBI:15377"/>
        <dbReference type="ChEBI" id="CHEBI:15378"/>
        <dbReference type="ChEBI" id="CHEBI:17154"/>
        <dbReference type="ChEBI" id="CHEBI:57540"/>
        <dbReference type="ChEBI" id="CHEBI:57967"/>
        <dbReference type="EC" id="3.2.2.6"/>
    </reaction>
    <physiologicalReaction direction="left-to-right" evidence="7">
        <dbReference type="Rhea" id="RHEA:16302"/>
    </physiologicalReaction>
</comment>
<dbReference type="InterPro" id="IPR058192">
    <property type="entry name" value="WHD_ROQ1-like"/>
</dbReference>
<dbReference type="InterPro" id="IPR002182">
    <property type="entry name" value="NB-ARC"/>
</dbReference>
<keyword evidence="6" id="KW-0520">NAD</keyword>
<dbReference type="SUPFAM" id="SSF52540">
    <property type="entry name" value="P-loop containing nucleoside triphosphate hydrolases"/>
    <property type="match status" value="1"/>
</dbReference>
<dbReference type="PRINTS" id="PR00364">
    <property type="entry name" value="DISEASERSIST"/>
</dbReference>
<evidence type="ECO:0000256" key="6">
    <source>
        <dbReference type="ARBA" id="ARBA00023027"/>
    </source>
</evidence>
<protein>
    <recommendedName>
        <fullName evidence="1">ADP-ribosyl cyclase/cyclic ADP-ribose hydrolase</fullName>
        <ecNumber evidence="1">3.2.2.6</ecNumber>
    </recommendedName>
</protein>
<dbReference type="InterPro" id="IPR000157">
    <property type="entry name" value="TIR_dom"/>
</dbReference>
<keyword evidence="4" id="KW-0378">Hydrolase</keyword>
<evidence type="ECO:0000256" key="1">
    <source>
        <dbReference type="ARBA" id="ARBA00011982"/>
    </source>
</evidence>
<dbReference type="InterPro" id="IPR027417">
    <property type="entry name" value="P-loop_NTPase"/>
</dbReference>
<dbReference type="FunFam" id="3.40.50.10140:FF:000007">
    <property type="entry name" value="Disease resistance protein (TIR-NBS-LRR class)"/>
    <property type="match status" value="1"/>
</dbReference>